<sequence>MESKQVEVSNTRKRLSGRAYLSMFNYDKATGHNEESYDASASRPTKEKLEGNIGSLNGCGIEANGLEVLDPSDGVEIATKICENAERPQLKCFVKEKLQSPELLNSSMKGRTPNDDTGVERDHGAMSLKRTRTDLNMDSDASDVVANKVTCITRDDVTSSPSRCKNEICVKRCGSCLKMQRYWIAQMLFCFIAFNALGSSLYAS</sequence>
<keyword evidence="3" id="KW-1185">Reference proteome</keyword>
<evidence type="ECO:0000256" key="1">
    <source>
        <dbReference type="SAM" id="Phobius"/>
    </source>
</evidence>
<reference evidence="2" key="1">
    <citation type="journal article" date="2023" name="Plant J.">
        <title>Genome sequences and population genomics provide insights into the demographic history, inbreeding, and mutation load of two 'living fossil' tree species of Dipteronia.</title>
        <authorList>
            <person name="Feng Y."/>
            <person name="Comes H.P."/>
            <person name="Chen J."/>
            <person name="Zhu S."/>
            <person name="Lu R."/>
            <person name="Zhang X."/>
            <person name="Li P."/>
            <person name="Qiu J."/>
            <person name="Olsen K.M."/>
            <person name="Qiu Y."/>
        </authorList>
    </citation>
    <scope>NUCLEOTIDE SEQUENCE</scope>
    <source>
        <strain evidence="2">NBL</strain>
    </source>
</reference>
<organism evidence="2 3">
    <name type="scientific">Dipteronia sinensis</name>
    <dbReference type="NCBI Taxonomy" id="43782"/>
    <lineage>
        <taxon>Eukaryota</taxon>
        <taxon>Viridiplantae</taxon>
        <taxon>Streptophyta</taxon>
        <taxon>Embryophyta</taxon>
        <taxon>Tracheophyta</taxon>
        <taxon>Spermatophyta</taxon>
        <taxon>Magnoliopsida</taxon>
        <taxon>eudicotyledons</taxon>
        <taxon>Gunneridae</taxon>
        <taxon>Pentapetalae</taxon>
        <taxon>rosids</taxon>
        <taxon>malvids</taxon>
        <taxon>Sapindales</taxon>
        <taxon>Sapindaceae</taxon>
        <taxon>Hippocastanoideae</taxon>
        <taxon>Acereae</taxon>
        <taxon>Dipteronia</taxon>
    </lineage>
</organism>
<protein>
    <submittedName>
        <fullName evidence="2">Uncharacterized protein</fullName>
    </submittedName>
</protein>
<proteinExistence type="predicted"/>
<dbReference type="AlphaFoldDB" id="A0AAE0B5G4"/>
<accession>A0AAE0B5G4</accession>
<gene>
    <name evidence="2" type="ORF">Dsin_001485</name>
</gene>
<comment type="caution">
    <text evidence="2">The sequence shown here is derived from an EMBL/GenBank/DDBJ whole genome shotgun (WGS) entry which is preliminary data.</text>
</comment>
<feature type="transmembrane region" description="Helical" evidence="1">
    <location>
        <begin position="182"/>
        <end position="203"/>
    </location>
</feature>
<keyword evidence="1" id="KW-0472">Membrane</keyword>
<evidence type="ECO:0000313" key="3">
    <source>
        <dbReference type="Proteomes" id="UP001281410"/>
    </source>
</evidence>
<keyword evidence="1" id="KW-1133">Transmembrane helix</keyword>
<keyword evidence="1" id="KW-0812">Transmembrane</keyword>
<dbReference type="Proteomes" id="UP001281410">
    <property type="component" value="Unassembled WGS sequence"/>
</dbReference>
<evidence type="ECO:0000313" key="2">
    <source>
        <dbReference type="EMBL" id="KAK3229604.1"/>
    </source>
</evidence>
<name>A0AAE0B5G4_9ROSI</name>
<dbReference type="EMBL" id="JANJYJ010000001">
    <property type="protein sequence ID" value="KAK3229604.1"/>
    <property type="molecule type" value="Genomic_DNA"/>
</dbReference>